<name>F4R5H2_MELLP</name>
<dbReference type="Proteomes" id="UP000001072">
    <property type="component" value="Unassembled WGS sequence"/>
</dbReference>
<sequence length="224" mass="26340">MPPTTSLPIEIIQLIIFHFCDKAAYIQDDEYNSAEVKFLTQVSVRRSIRILEFMPPYYVENSKAMILALRYSLEALFIDRFPDHIPPDLRMSALPKLQLVRNTYMDGILNYPGWCEWTLFENVEIFITSYNRNSYFWAKILKEDKQFHLPPKLKHFVFIIEEGGTFEDDGLFPILKDQDIECHFRNKMDCYDILELIDKLGSKGPDREGAKHAIEDSLKDEYVV</sequence>
<evidence type="ECO:0000313" key="1">
    <source>
        <dbReference type="EMBL" id="EGG12046.1"/>
    </source>
</evidence>
<evidence type="ECO:0000313" key="2">
    <source>
        <dbReference type="Proteomes" id="UP000001072"/>
    </source>
</evidence>
<protein>
    <recommendedName>
        <fullName evidence="3">F-box domain-containing protein</fullName>
    </recommendedName>
</protein>
<dbReference type="AlphaFoldDB" id="F4R5H2"/>
<dbReference type="VEuPathDB" id="FungiDB:MELLADRAFT_101954"/>
<proteinExistence type="predicted"/>
<dbReference type="InParanoid" id="F4R5H2"/>
<dbReference type="RefSeq" id="XP_007404421.1">
    <property type="nucleotide sequence ID" value="XM_007404359.1"/>
</dbReference>
<accession>F4R5H2</accession>
<organism evidence="2">
    <name type="scientific">Melampsora larici-populina (strain 98AG31 / pathotype 3-4-7)</name>
    <name type="common">Poplar leaf rust fungus</name>
    <dbReference type="NCBI Taxonomy" id="747676"/>
    <lineage>
        <taxon>Eukaryota</taxon>
        <taxon>Fungi</taxon>
        <taxon>Dikarya</taxon>
        <taxon>Basidiomycota</taxon>
        <taxon>Pucciniomycotina</taxon>
        <taxon>Pucciniomycetes</taxon>
        <taxon>Pucciniales</taxon>
        <taxon>Melampsoraceae</taxon>
        <taxon>Melampsora</taxon>
    </lineage>
</organism>
<dbReference type="KEGG" id="mlr:MELLADRAFT_101954"/>
<dbReference type="EMBL" id="GL883091">
    <property type="protein sequence ID" value="EGG12046.1"/>
    <property type="molecule type" value="Genomic_DNA"/>
</dbReference>
<dbReference type="GeneID" id="18921528"/>
<reference evidence="2" key="1">
    <citation type="journal article" date="2011" name="Proc. Natl. Acad. Sci. U.S.A.">
        <title>Obligate biotrophy features unraveled by the genomic analysis of rust fungi.</title>
        <authorList>
            <person name="Duplessis S."/>
            <person name="Cuomo C.A."/>
            <person name="Lin Y.-C."/>
            <person name="Aerts A."/>
            <person name="Tisserant E."/>
            <person name="Veneault-Fourrey C."/>
            <person name="Joly D.L."/>
            <person name="Hacquard S."/>
            <person name="Amselem J."/>
            <person name="Cantarel B.L."/>
            <person name="Chiu R."/>
            <person name="Coutinho P.M."/>
            <person name="Feau N."/>
            <person name="Field M."/>
            <person name="Frey P."/>
            <person name="Gelhaye E."/>
            <person name="Goldberg J."/>
            <person name="Grabherr M.G."/>
            <person name="Kodira C.D."/>
            <person name="Kohler A."/>
            <person name="Kuees U."/>
            <person name="Lindquist E.A."/>
            <person name="Lucas S.M."/>
            <person name="Mago R."/>
            <person name="Mauceli E."/>
            <person name="Morin E."/>
            <person name="Murat C."/>
            <person name="Pangilinan J.L."/>
            <person name="Park R."/>
            <person name="Pearson M."/>
            <person name="Quesneville H."/>
            <person name="Rouhier N."/>
            <person name="Sakthikumar S."/>
            <person name="Salamov A.A."/>
            <person name="Schmutz J."/>
            <person name="Selles B."/>
            <person name="Shapiro H."/>
            <person name="Tanguay P."/>
            <person name="Tuskan G.A."/>
            <person name="Henrissat B."/>
            <person name="Van de Peer Y."/>
            <person name="Rouze P."/>
            <person name="Ellis J.G."/>
            <person name="Dodds P.N."/>
            <person name="Schein J.E."/>
            <person name="Zhong S."/>
            <person name="Hamelin R.C."/>
            <person name="Grigoriev I.V."/>
            <person name="Szabo L.J."/>
            <person name="Martin F."/>
        </authorList>
    </citation>
    <scope>NUCLEOTIDE SEQUENCE [LARGE SCALE GENOMIC DNA]</scope>
    <source>
        <strain evidence="2">98AG31 / pathotype 3-4-7</strain>
    </source>
</reference>
<dbReference type="HOGENOM" id="CLU_124004_0_0_1"/>
<evidence type="ECO:0008006" key="3">
    <source>
        <dbReference type="Google" id="ProtNLM"/>
    </source>
</evidence>
<gene>
    <name evidence="1" type="ORF">MELLADRAFT_101954</name>
</gene>
<keyword evidence="2" id="KW-1185">Reference proteome</keyword>